<name>A0A810KUF4_9ACTN</name>
<dbReference type="Proteomes" id="UP000680750">
    <property type="component" value="Chromosome"/>
</dbReference>
<evidence type="ECO:0000313" key="4">
    <source>
        <dbReference type="Proteomes" id="UP000680750"/>
    </source>
</evidence>
<evidence type="ECO:0000256" key="1">
    <source>
        <dbReference type="SAM" id="MobiDB-lite"/>
    </source>
</evidence>
<feature type="transmembrane region" description="Helical" evidence="2">
    <location>
        <begin position="131"/>
        <end position="158"/>
    </location>
</feature>
<dbReference type="AlphaFoldDB" id="A0A810KUF4"/>
<keyword evidence="2" id="KW-1133">Transmembrane helix</keyword>
<evidence type="ECO:0000256" key="2">
    <source>
        <dbReference type="SAM" id="Phobius"/>
    </source>
</evidence>
<feature type="transmembrane region" description="Helical" evidence="2">
    <location>
        <begin position="52"/>
        <end position="73"/>
    </location>
</feature>
<feature type="region of interest" description="Disordered" evidence="1">
    <location>
        <begin position="1"/>
        <end position="44"/>
    </location>
</feature>
<sequence>MASTPQHDAHRHPDVGRRAGTPGTAAPPGRAAPTDTEPRPGGRASRVVATRLAPAGAAAIALVLAVLGTGWLVRGDRNPLDQPTERFGTALTDFPPGAANAVFLGSCLAVCAAAVWLAASPPALRGQRRPVTVAVAAVGIAAVLTVLDTSILTVLGYLPATLIGTMLRSELNVTLLASVPLLLQVALAGAGVGLAIGLAARIRGRGGAPARVRASCRRWTHLAMEAPLVYALTRVLMFFRVPGFDLAPFGSPILWAGLGLAVSASLGALLTWGLIRPWGEVFPRWMPGLRGRRVPVLLAVLPGLLVAGLVATTSKSVVLSLATNPDALANLREWPLVMLPSLLWPLWSVALAVATLRYRQRRHLTGPCLPVAVGVGGAEHERQYQTEQPTQRDRHAHGIRRTSSPDSRA</sequence>
<feature type="compositionally biased region" description="Basic and acidic residues" evidence="1">
    <location>
        <begin position="7"/>
        <end position="17"/>
    </location>
</feature>
<evidence type="ECO:0000313" key="3">
    <source>
        <dbReference type="EMBL" id="BCJ26102.1"/>
    </source>
</evidence>
<accession>A0A810KUF4</accession>
<dbReference type="EMBL" id="AP023354">
    <property type="protein sequence ID" value="BCJ26102.1"/>
    <property type="molecule type" value="Genomic_DNA"/>
</dbReference>
<dbReference type="KEGG" id="aser:Asera_02100"/>
<proteinExistence type="predicted"/>
<protein>
    <submittedName>
        <fullName evidence="3">Uncharacterized protein</fullName>
    </submittedName>
</protein>
<reference evidence="3" key="1">
    <citation type="submission" date="2020-08" db="EMBL/GenBank/DDBJ databases">
        <title>Whole genome shotgun sequence of Actinocatenispora sera NBRC 101916.</title>
        <authorList>
            <person name="Komaki H."/>
            <person name="Tamura T."/>
        </authorList>
    </citation>
    <scope>NUCLEOTIDE SEQUENCE</scope>
    <source>
        <strain evidence="3">NBRC 101916</strain>
    </source>
</reference>
<feature type="transmembrane region" description="Helical" evidence="2">
    <location>
        <begin position="296"/>
        <end position="314"/>
    </location>
</feature>
<keyword evidence="2" id="KW-0812">Transmembrane</keyword>
<keyword evidence="2" id="KW-0472">Membrane</keyword>
<feature type="transmembrane region" description="Helical" evidence="2">
    <location>
        <begin position="178"/>
        <end position="200"/>
    </location>
</feature>
<feature type="transmembrane region" description="Helical" evidence="2">
    <location>
        <begin position="253"/>
        <end position="275"/>
    </location>
</feature>
<gene>
    <name evidence="3" type="ORF">Asera_02100</name>
</gene>
<organism evidence="3 4">
    <name type="scientific">Actinocatenispora sera</name>
    <dbReference type="NCBI Taxonomy" id="390989"/>
    <lineage>
        <taxon>Bacteria</taxon>
        <taxon>Bacillati</taxon>
        <taxon>Actinomycetota</taxon>
        <taxon>Actinomycetes</taxon>
        <taxon>Micromonosporales</taxon>
        <taxon>Micromonosporaceae</taxon>
        <taxon>Actinocatenispora</taxon>
    </lineage>
</organism>
<feature type="transmembrane region" description="Helical" evidence="2">
    <location>
        <begin position="334"/>
        <end position="356"/>
    </location>
</feature>
<feature type="transmembrane region" description="Helical" evidence="2">
    <location>
        <begin position="221"/>
        <end position="241"/>
    </location>
</feature>
<feature type="transmembrane region" description="Helical" evidence="2">
    <location>
        <begin position="98"/>
        <end position="119"/>
    </location>
</feature>
<keyword evidence="4" id="KW-1185">Reference proteome</keyword>
<dbReference type="RefSeq" id="WP_212804477.1">
    <property type="nucleotide sequence ID" value="NZ_AP023354.1"/>
</dbReference>
<feature type="compositionally biased region" description="Low complexity" evidence="1">
    <location>
        <begin position="18"/>
        <end position="34"/>
    </location>
</feature>
<feature type="region of interest" description="Disordered" evidence="1">
    <location>
        <begin position="380"/>
        <end position="409"/>
    </location>
</feature>